<organism evidence="13">
    <name type="scientific">Medioppia subpectinata</name>
    <dbReference type="NCBI Taxonomy" id="1979941"/>
    <lineage>
        <taxon>Eukaryota</taxon>
        <taxon>Metazoa</taxon>
        <taxon>Ecdysozoa</taxon>
        <taxon>Arthropoda</taxon>
        <taxon>Chelicerata</taxon>
        <taxon>Arachnida</taxon>
        <taxon>Acari</taxon>
        <taxon>Acariformes</taxon>
        <taxon>Sarcoptiformes</taxon>
        <taxon>Oribatida</taxon>
        <taxon>Brachypylina</taxon>
        <taxon>Oppioidea</taxon>
        <taxon>Oppiidae</taxon>
        <taxon>Medioppia</taxon>
    </lineage>
</organism>
<evidence type="ECO:0000256" key="7">
    <source>
        <dbReference type="ARBA" id="ARBA00022989"/>
    </source>
</evidence>
<dbReference type="PANTHER" id="PTHR46012">
    <property type="entry name" value="IP22168P"/>
    <property type="match status" value="1"/>
</dbReference>
<dbReference type="InterPro" id="IPR002495">
    <property type="entry name" value="Glyco_trans_8"/>
</dbReference>
<dbReference type="AlphaFoldDB" id="A0A7R9KNY1"/>
<dbReference type="GO" id="GO:0140563">
    <property type="term" value="F:UDP-D-xylose:beta-D-glucoside alpha-1,3-D-xylosyltransferase activity"/>
    <property type="evidence" value="ECO:0007669"/>
    <property type="project" value="UniProtKB-EC"/>
</dbReference>
<comment type="catalytic activity">
    <reaction evidence="12">
        <text>3-O-(beta-D-glucosyl)-L-seryl-[EGF-like domain protein] + UDP-alpha-D-xylose = 3-O-[alpha-D-xylosyl-(1-&gt;3)-beta-D-glucosyl]-L-seryl-[EGF-like domain protein] + UDP + H(+)</text>
        <dbReference type="Rhea" id="RHEA:56064"/>
        <dbReference type="Rhea" id="RHEA-COMP:14610"/>
        <dbReference type="Rhea" id="RHEA-COMP:14611"/>
        <dbReference type="ChEBI" id="CHEBI:15378"/>
        <dbReference type="ChEBI" id="CHEBI:57632"/>
        <dbReference type="ChEBI" id="CHEBI:58223"/>
        <dbReference type="ChEBI" id="CHEBI:140575"/>
        <dbReference type="ChEBI" id="CHEBI:140576"/>
        <dbReference type="EC" id="2.4.2.42"/>
    </reaction>
</comment>
<dbReference type="GO" id="GO:0016266">
    <property type="term" value="P:protein O-linked glycosylation via N-acetyl-galactosamine"/>
    <property type="evidence" value="ECO:0007669"/>
    <property type="project" value="TreeGrafter"/>
</dbReference>
<dbReference type="InterPro" id="IPR029044">
    <property type="entry name" value="Nucleotide-diphossugar_trans"/>
</dbReference>
<evidence type="ECO:0000256" key="6">
    <source>
        <dbReference type="ARBA" id="ARBA00022968"/>
    </source>
</evidence>
<evidence type="ECO:0000256" key="10">
    <source>
        <dbReference type="ARBA" id="ARBA00037301"/>
    </source>
</evidence>
<dbReference type="PANTHER" id="PTHR46012:SF2">
    <property type="entry name" value="IP22168P"/>
    <property type="match status" value="1"/>
</dbReference>
<comment type="function">
    <text evidence="10">Glycosyltransferase which elongates the O-linked glucose attached to EGF-like repeats in the extracellular domain of Notch proteins by catalyzing the addition of xylose.</text>
</comment>
<evidence type="ECO:0000256" key="9">
    <source>
        <dbReference type="ARBA" id="ARBA00023180"/>
    </source>
</evidence>
<dbReference type="Pfam" id="PF01501">
    <property type="entry name" value="Glyco_transf_8"/>
    <property type="match status" value="1"/>
</dbReference>
<dbReference type="SUPFAM" id="SSF53448">
    <property type="entry name" value="Nucleotide-diphospho-sugar transferases"/>
    <property type="match status" value="1"/>
</dbReference>
<gene>
    <name evidence="13" type="ORF">OSB1V03_LOCUS7091</name>
</gene>
<dbReference type="Gene3D" id="3.90.550.10">
    <property type="entry name" value="Spore Coat Polysaccharide Biosynthesis Protein SpsA, Chain A"/>
    <property type="match status" value="1"/>
</dbReference>
<dbReference type="EMBL" id="CAJPIZ010004022">
    <property type="protein sequence ID" value="CAG2107088.1"/>
    <property type="molecule type" value="Genomic_DNA"/>
</dbReference>
<proteinExistence type="inferred from homology"/>
<keyword evidence="7" id="KW-1133">Transmembrane helix</keyword>
<comment type="similarity">
    <text evidence="2">Belongs to the glycosyltransferase 8 family.</text>
</comment>
<evidence type="ECO:0000313" key="13">
    <source>
        <dbReference type="EMBL" id="CAD7626658.1"/>
    </source>
</evidence>
<name>A0A7R9KNY1_9ACAR</name>
<dbReference type="EC" id="2.4.2.42" evidence="11"/>
<protein>
    <recommendedName>
        <fullName evidence="11">UDP-D-xylose:beta-D-glucoside alpha-1,3-D-xylosyltransferase</fullName>
        <ecNumber evidence="11">2.4.2.42</ecNumber>
    </recommendedName>
</protein>
<evidence type="ECO:0000256" key="5">
    <source>
        <dbReference type="ARBA" id="ARBA00022692"/>
    </source>
</evidence>
<reference evidence="13" key="1">
    <citation type="submission" date="2020-11" db="EMBL/GenBank/DDBJ databases">
        <authorList>
            <person name="Tran Van P."/>
        </authorList>
    </citation>
    <scope>NUCLEOTIDE SEQUENCE</scope>
</reference>
<keyword evidence="9" id="KW-0325">Glycoprotein</keyword>
<dbReference type="GO" id="GO:0016020">
    <property type="term" value="C:membrane"/>
    <property type="evidence" value="ECO:0007669"/>
    <property type="project" value="UniProtKB-SubCell"/>
</dbReference>
<evidence type="ECO:0000256" key="11">
    <source>
        <dbReference type="ARBA" id="ARBA00038854"/>
    </source>
</evidence>
<evidence type="ECO:0000256" key="1">
    <source>
        <dbReference type="ARBA" id="ARBA00004606"/>
    </source>
</evidence>
<dbReference type="Proteomes" id="UP000759131">
    <property type="component" value="Unassembled WGS sequence"/>
</dbReference>
<evidence type="ECO:0000313" key="14">
    <source>
        <dbReference type="Proteomes" id="UP000759131"/>
    </source>
</evidence>
<keyword evidence="6" id="KW-0735">Signal-anchor</keyword>
<evidence type="ECO:0000256" key="3">
    <source>
        <dbReference type="ARBA" id="ARBA00022676"/>
    </source>
</evidence>
<dbReference type="EMBL" id="OC858597">
    <property type="protein sequence ID" value="CAD7626658.1"/>
    <property type="molecule type" value="Genomic_DNA"/>
</dbReference>
<evidence type="ECO:0000256" key="8">
    <source>
        <dbReference type="ARBA" id="ARBA00023136"/>
    </source>
</evidence>
<evidence type="ECO:0000256" key="2">
    <source>
        <dbReference type="ARBA" id="ARBA00006351"/>
    </source>
</evidence>
<dbReference type="InterPro" id="IPR051993">
    <property type="entry name" value="Glycosyltransferase_8"/>
</dbReference>
<keyword evidence="4" id="KW-0808">Transferase</keyword>
<accession>A0A7R9KNY1</accession>
<evidence type="ECO:0000256" key="4">
    <source>
        <dbReference type="ARBA" id="ARBA00022679"/>
    </source>
</evidence>
<keyword evidence="14" id="KW-1185">Reference proteome</keyword>
<keyword evidence="5" id="KW-0812">Transmembrane</keyword>
<sequence length="291" mass="33892">MHSTGMGRVINRIFTFGAKPTDHMMKIAVTSCGDHHILEQTLNRRLYMERLLEWPANILARISFEIHQATFPNVSNPEYFRKAFKPCASQRLFYPILLPNYDSVIHIDSDSIFLQPVNELWQHFQRMNGSESVAMAPDNTNPNTSWYKNYNTGRHRIPTPTLYSLNTGVILMNLTRMRETDFFGHLEPIIGTYGSRINWFVNDFMSIYLHQFPDRYLNVSCRWNFLTDHCDEGLALCPAAHRLGVGLLHGSRHTFMSWSRAPAFRAVYLAFLDYQFNTDLRLNLVLPLKRN</sequence>
<keyword evidence="8" id="KW-0472">Membrane</keyword>
<comment type="subcellular location">
    <subcellularLocation>
        <location evidence="1">Membrane</location>
        <topology evidence="1">Single-pass type II membrane protein</topology>
    </subcellularLocation>
</comment>
<evidence type="ECO:0000256" key="12">
    <source>
        <dbReference type="ARBA" id="ARBA00049181"/>
    </source>
</evidence>
<dbReference type="OrthoDB" id="6513184at2759"/>
<keyword evidence="3" id="KW-0328">Glycosyltransferase</keyword>